<dbReference type="Pfam" id="PF00589">
    <property type="entry name" value="Phage_integrase"/>
    <property type="match status" value="1"/>
</dbReference>
<feature type="domain" description="Tyr recombinase" evidence="5">
    <location>
        <begin position="200"/>
        <end position="367"/>
    </location>
</feature>
<dbReference type="InterPro" id="IPR011010">
    <property type="entry name" value="DNA_brk_join_enz"/>
</dbReference>
<organism evidence="6 7">
    <name type="scientific">Sphingobium fluviale</name>
    <dbReference type="NCBI Taxonomy" id="2506423"/>
    <lineage>
        <taxon>Bacteria</taxon>
        <taxon>Pseudomonadati</taxon>
        <taxon>Pseudomonadota</taxon>
        <taxon>Alphaproteobacteria</taxon>
        <taxon>Sphingomonadales</taxon>
        <taxon>Sphingomonadaceae</taxon>
        <taxon>Sphingobium</taxon>
    </lineage>
</organism>
<dbReference type="GO" id="GO:0003677">
    <property type="term" value="F:DNA binding"/>
    <property type="evidence" value="ECO:0007669"/>
    <property type="project" value="UniProtKB-KW"/>
</dbReference>
<dbReference type="InterPro" id="IPR013762">
    <property type="entry name" value="Integrase-like_cat_sf"/>
</dbReference>
<evidence type="ECO:0000256" key="4">
    <source>
        <dbReference type="ARBA" id="ARBA00023172"/>
    </source>
</evidence>
<evidence type="ECO:0000313" key="7">
    <source>
        <dbReference type="Proteomes" id="UP000290958"/>
    </source>
</evidence>
<dbReference type="EMBL" id="SBKP01000011">
    <property type="protein sequence ID" value="RXR27716.1"/>
    <property type="molecule type" value="Genomic_DNA"/>
</dbReference>
<dbReference type="AlphaFoldDB" id="A0A4Q1KHZ1"/>
<dbReference type="Gene3D" id="1.10.150.130">
    <property type="match status" value="1"/>
</dbReference>
<dbReference type="InterPro" id="IPR050808">
    <property type="entry name" value="Phage_Integrase"/>
</dbReference>
<proteinExistence type="inferred from homology"/>
<dbReference type="InterPro" id="IPR010998">
    <property type="entry name" value="Integrase_recombinase_N"/>
</dbReference>
<sequence length="389" mass="44354">MSARGSSWIWQIRRSRSSSANRGRSLPKGTRLMRIDMKRRWLPENVTPFTDKCGRVRYRFRKKGLPNYLFRAEPGTPEFMTEYQAAKQAILPEKVRYERGSFHALIESYYKSKQWARMGDAYQKVRGNALERFRAKHGDKPVSALQARHIDKWMMEISDTPHAANDLRKMLNQLMKHAILLGLRETNPVNATEAIRVDSEGYHCWSEDEIARFDTRWALGTRERLAKELLLYTALRRSDIVRIGRQNRQDNLLILRHSKNKSDTVIPILPPLARALDAIEVQHLTYLVTAFGKPFTAAGFGNWFGERCEMAGLPHCTAHGLRKAMARRLAEAGVSTLEGRAVTGHKSDAMFAHYAKKANDKIMAHRALTIVSDALGLANENGKLSEKGK</sequence>
<evidence type="ECO:0000256" key="1">
    <source>
        <dbReference type="ARBA" id="ARBA00008857"/>
    </source>
</evidence>
<comment type="caution">
    <text evidence="6">The sequence shown here is derived from an EMBL/GenBank/DDBJ whole genome shotgun (WGS) entry which is preliminary data.</text>
</comment>
<dbReference type="PANTHER" id="PTHR30629:SF2">
    <property type="entry name" value="PROPHAGE INTEGRASE INTS-RELATED"/>
    <property type="match status" value="1"/>
</dbReference>
<comment type="similarity">
    <text evidence="1">Belongs to the 'phage' integrase family.</text>
</comment>
<evidence type="ECO:0000259" key="5">
    <source>
        <dbReference type="PROSITE" id="PS51898"/>
    </source>
</evidence>
<dbReference type="GO" id="GO:0015074">
    <property type="term" value="P:DNA integration"/>
    <property type="evidence" value="ECO:0007669"/>
    <property type="project" value="UniProtKB-KW"/>
</dbReference>
<dbReference type="GO" id="GO:0006310">
    <property type="term" value="P:DNA recombination"/>
    <property type="evidence" value="ECO:0007669"/>
    <property type="project" value="UniProtKB-KW"/>
</dbReference>
<keyword evidence="3" id="KW-0238">DNA-binding</keyword>
<keyword evidence="4" id="KW-0233">DNA recombination</keyword>
<evidence type="ECO:0000256" key="3">
    <source>
        <dbReference type="ARBA" id="ARBA00023125"/>
    </source>
</evidence>
<reference evidence="7" key="1">
    <citation type="submission" date="2019-01" db="EMBL/GenBank/DDBJ databases">
        <title>Cytophagaceae bacterium strain CAR-16.</title>
        <authorList>
            <person name="Chen W.-M."/>
        </authorList>
    </citation>
    <scope>NUCLEOTIDE SEQUENCE [LARGE SCALE GENOMIC DNA]</scope>
    <source>
        <strain evidence="7">CHR27</strain>
    </source>
</reference>
<dbReference type="SUPFAM" id="SSF56349">
    <property type="entry name" value="DNA breaking-rejoining enzymes"/>
    <property type="match status" value="1"/>
</dbReference>
<dbReference type="PROSITE" id="PS51898">
    <property type="entry name" value="TYR_RECOMBINASE"/>
    <property type="match status" value="1"/>
</dbReference>
<dbReference type="InterPro" id="IPR002104">
    <property type="entry name" value="Integrase_catalytic"/>
</dbReference>
<dbReference type="PANTHER" id="PTHR30629">
    <property type="entry name" value="PROPHAGE INTEGRASE"/>
    <property type="match status" value="1"/>
</dbReference>
<gene>
    <name evidence="6" type="ORF">EQG66_11550</name>
</gene>
<dbReference type="Proteomes" id="UP000290958">
    <property type="component" value="Unassembled WGS sequence"/>
</dbReference>
<name>A0A4Q1KHZ1_9SPHN</name>
<keyword evidence="7" id="KW-1185">Reference proteome</keyword>
<protein>
    <recommendedName>
        <fullName evidence="5">Tyr recombinase domain-containing protein</fullName>
    </recommendedName>
</protein>
<evidence type="ECO:0000256" key="2">
    <source>
        <dbReference type="ARBA" id="ARBA00022908"/>
    </source>
</evidence>
<dbReference type="Gene3D" id="1.10.443.10">
    <property type="entry name" value="Intergrase catalytic core"/>
    <property type="match status" value="1"/>
</dbReference>
<keyword evidence="2" id="KW-0229">DNA integration</keyword>
<dbReference type="OrthoDB" id="7510934at2"/>
<accession>A0A4Q1KHZ1</accession>
<evidence type="ECO:0000313" key="6">
    <source>
        <dbReference type="EMBL" id="RXR27716.1"/>
    </source>
</evidence>